<feature type="domain" description="SET" evidence="5">
    <location>
        <begin position="24"/>
        <end position="268"/>
    </location>
</feature>
<sequence>MADFDSASQAFLAWLRQSGAEISPKIKLEDLRNKDAGRGVVASQDIAEHELLFRIPRASILSVENSILSTEIPAATLSLLGPWLSLILVMLYEYHNGSASNWAPYFAVLPTEFNTLMFWTEDELAELQASAVVGKVGKESADEAFLEQLLPVIEEFADIVFSGDERAKDKAKEMRSLENLELMHKMGSLIMAYAFDVEPATPTKEVDEEGFAEEEEDAALPKGMVPLADMLNADADRCNARLFYEKDCLEMKALKPIQAGEEIFNDYGPLPRSDLLRRYGYVTDNYAQYDVVEIPTDLVSEILVHEGVWQENRLEYLDEQEVLDTGYDIASSTPFTLQESLSPELVVLVESMLLSNEDFERLKSKGKLPKPEKITGQGAGMLHKILQARIAQYTTTLEQDLQMHEEVPPVGTTTIEQRRCAMAKAVRIGEKKLLIQAEEALAEKMARDSGATMKRSREVDEEGDVEMGGTGKKHRT</sequence>
<name>A0A2W1E4X8_9PLEO</name>
<keyword evidence="1" id="KW-0489">Methyltransferase</keyword>
<dbReference type="Proteomes" id="UP000245464">
    <property type="component" value="Chromosome 1"/>
</dbReference>
<dbReference type="EMBL" id="NRDI02000001">
    <property type="protein sequence ID" value="KAI1520499.1"/>
    <property type="molecule type" value="Genomic_DNA"/>
</dbReference>
<dbReference type="SUPFAM" id="SSF81822">
    <property type="entry name" value="RuBisCo LSMT C-terminal, substrate-binding domain"/>
    <property type="match status" value="1"/>
</dbReference>
<proteinExistence type="predicted"/>
<evidence type="ECO:0000256" key="3">
    <source>
        <dbReference type="ARBA" id="ARBA00022691"/>
    </source>
</evidence>
<dbReference type="Gene3D" id="3.90.1410.10">
    <property type="entry name" value="set domain protein methyltransferase, domain 1"/>
    <property type="match status" value="1"/>
</dbReference>
<evidence type="ECO:0000256" key="4">
    <source>
        <dbReference type="SAM" id="MobiDB-lite"/>
    </source>
</evidence>
<reference evidence="6 8" key="1">
    <citation type="journal article" date="2018" name="BMC Genomics">
        <title>Comparative genomics of the wheat fungal pathogen Pyrenophora tritici-repentis reveals chromosomal variations and genome plasticity.</title>
        <authorList>
            <person name="Moolhuijzen P."/>
            <person name="See P.T."/>
            <person name="Hane J.K."/>
            <person name="Shi G."/>
            <person name="Liu Z."/>
            <person name="Oliver R.P."/>
            <person name="Moffat C.S."/>
        </authorList>
    </citation>
    <scope>NUCLEOTIDE SEQUENCE [LARGE SCALE GENOMIC DNA]</scope>
    <source>
        <strain evidence="6">M4</strain>
    </source>
</reference>
<evidence type="ECO:0000256" key="2">
    <source>
        <dbReference type="ARBA" id="ARBA00022679"/>
    </source>
</evidence>
<protein>
    <submittedName>
        <fullName evidence="6 7">Set domain-containing protein</fullName>
    </submittedName>
</protein>
<keyword evidence="2" id="KW-0808">Transferase</keyword>
<dbReference type="InterPro" id="IPR001214">
    <property type="entry name" value="SET_dom"/>
</dbReference>
<evidence type="ECO:0000313" key="9">
    <source>
        <dbReference type="Proteomes" id="UP000249757"/>
    </source>
</evidence>
<dbReference type="PANTHER" id="PTHR13271:SF34">
    <property type="entry name" value="N-LYSINE METHYLTRANSFERASE SETD6"/>
    <property type="match status" value="1"/>
</dbReference>
<keyword evidence="3" id="KW-0949">S-adenosyl-L-methionine</keyword>
<evidence type="ECO:0000313" key="6">
    <source>
        <dbReference type="EMBL" id="KAF7576696.1"/>
    </source>
</evidence>
<dbReference type="SUPFAM" id="SSF82199">
    <property type="entry name" value="SET domain"/>
    <property type="match status" value="1"/>
</dbReference>
<reference evidence="7" key="3">
    <citation type="journal article" date="2022" name="bioRxiv">
        <title>A global pangenome for the wheat fungal pathogen Pyrenophora tritici-repentis and prediction of effector protein structural homology.</title>
        <authorList>
            <person name="Moolhuijzen P."/>
            <person name="See P.T."/>
            <person name="Shi G."/>
            <person name="Powell H.R."/>
            <person name="Cockram J."/>
            <person name="Jorgensen L.N."/>
            <person name="Benslimane H."/>
            <person name="Strelkov S.E."/>
            <person name="Turner J."/>
            <person name="Liu Z."/>
            <person name="Moffat C.S."/>
        </authorList>
    </citation>
    <scope>NUCLEOTIDE SEQUENCE</scope>
    <source>
        <strain evidence="7">86-124</strain>
    </source>
</reference>
<dbReference type="Pfam" id="PF00856">
    <property type="entry name" value="SET"/>
    <property type="match status" value="1"/>
</dbReference>
<evidence type="ECO:0000259" key="5">
    <source>
        <dbReference type="PROSITE" id="PS50280"/>
    </source>
</evidence>
<dbReference type="InterPro" id="IPR046341">
    <property type="entry name" value="SET_dom_sf"/>
</dbReference>
<dbReference type="Gene3D" id="3.90.1420.10">
    <property type="entry name" value="Rubisco LSMT, substrate-binding domain"/>
    <property type="match status" value="1"/>
</dbReference>
<dbReference type="EMBL" id="NQIK02000001">
    <property type="protein sequence ID" value="KAF7576696.1"/>
    <property type="molecule type" value="Genomic_DNA"/>
</dbReference>
<dbReference type="PROSITE" id="PS50280">
    <property type="entry name" value="SET"/>
    <property type="match status" value="1"/>
</dbReference>
<dbReference type="OMA" id="RVDWWLE"/>
<reference evidence="9" key="4">
    <citation type="journal article" date="2022" name="Microb. Genom.">
        <title>A global pangenome for the wheat fungal pathogen Pyrenophora tritici-repentis and prediction of effector protein structural homology.</title>
        <authorList>
            <person name="Moolhuijzen P.M."/>
            <person name="See P.T."/>
            <person name="Shi G."/>
            <person name="Powell H.R."/>
            <person name="Cockram J."/>
            <person name="Jorgensen L.N."/>
            <person name="Benslimane H."/>
            <person name="Strelkov S.E."/>
            <person name="Turner J."/>
            <person name="Liu Z."/>
            <person name="Moffat C.S."/>
        </authorList>
    </citation>
    <scope>NUCLEOTIDE SEQUENCE [LARGE SCALE GENOMIC DNA]</scope>
</reference>
<dbReference type="InterPro" id="IPR050600">
    <property type="entry name" value="SETD3_SETD6_MTase"/>
</dbReference>
<dbReference type="GO" id="GO:0016279">
    <property type="term" value="F:protein-lysine N-methyltransferase activity"/>
    <property type="evidence" value="ECO:0007669"/>
    <property type="project" value="TreeGrafter"/>
</dbReference>
<dbReference type="InterPro" id="IPR015353">
    <property type="entry name" value="Rubisco_LSMT_subst-bd"/>
</dbReference>
<accession>A0A2W1E4X8</accession>
<organism evidence="6 8">
    <name type="scientific">Pyrenophora tritici-repentis</name>
    <dbReference type="NCBI Taxonomy" id="45151"/>
    <lineage>
        <taxon>Eukaryota</taxon>
        <taxon>Fungi</taxon>
        <taxon>Dikarya</taxon>
        <taxon>Ascomycota</taxon>
        <taxon>Pezizomycotina</taxon>
        <taxon>Dothideomycetes</taxon>
        <taxon>Pleosporomycetidae</taxon>
        <taxon>Pleosporales</taxon>
        <taxon>Pleosporineae</taxon>
        <taxon>Pleosporaceae</taxon>
        <taxon>Pyrenophora</taxon>
    </lineage>
</organism>
<dbReference type="InterPro" id="IPR036464">
    <property type="entry name" value="Rubisco_LSMT_subst-bd_sf"/>
</dbReference>
<dbReference type="Proteomes" id="UP000249757">
    <property type="component" value="Unassembled WGS sequence"/>
</dbReference>
<evidence type="ECO:0000256" key="1">
    <source>
        <dbReference type="ARBA" id="ARBA00022603"/>
    </source>
</evidence>
<dbReference type="FunFam" id="3.90.1410.10:FF:000007">
    <property type="entry name" value="Ribosomal lysine N-methyltransferase 4"/>
    <property type="match status" value="1"/>
</dbReference>
<gene>
    <name evidence="7" type="ORF">Ptr86124_000867</name>
    <name evidence="6" type="ORF">PtrM4_009360</name>
</gene>
<evidence type="ECO:0000313" key="7">
    <source>
        <dbReference type="EMBL" id="KAI1520499.1"/>
    </source>
</evidence>
<dbReference type="PANTHER" id="PTHR13271">
    <property type="entry name" value="UNCHARACTERIZED PUTATIVE METHYLTRANSFERASE"/>
    <property type="match status" value="1"/>
</dbReference>
<comment type="caution">
    <text evidence="6">The sequence shown here is derived from an EMBL/GenBank/DDBJ whole genome shotgun (WGS) entry which is preliminary data.</text>
</comment>
<keyword evidence="9" id="KW-1185">Reference proteome</keyword>
<evidence type="ECO:0000313" key="8">
    <source>
        <dbReference type="Proteomes" id="UP000245464"/>
    </source>
</evidence>
<feature type="region of interest" description="Disordered" evidence="4">
    <location>
        <begin position="445"/>
        <end position="476"/>
    </location>
</feature>
<dbReference type="GO" id="GO:0005634">
    <property type="term" value="C:nucleus"/>
    <property type="evidence" value="ECO:0007669"/>
    <property type="project" value="TreeGrafter"/>
</dbReference>
<dbReference type="GO" id="GO:0032259">
    <property type="term" value="P:methylation"/>
    <property type="evidence" value="ECO:0007669"/>
    <property type="project" value="UniProtKB-KW"/>
</dbReference>
<reference evidence="7" key="2">
    <citation type="submission" date="2021-05" db="EMBL/GenBank/DDBJ databases">
        <authorList>
            <person name="Moolhuijzen P.M."/>
            <person name="Moffat C.S."/>
        </authorList>
    </citation>
    <scope>NUCLEOTIDE SEQUENCE</scope>
    <source>
        <strain evidence="7">86-124</strain>
    </source>
</reference>
<dbReference type="AlphaFoldDB" id="A0A2W1E4X8"/>
<dbReference type="Pfam" id="PF09273">
    <property type="entry name" value="Rubis-subs-bind"/>
    <property type="match status" value="1"/>
</dbReference>